<evidence type="ECO:0000256" key="3">
    <source>
        <dbReference type="ARBA" id="ARBA00022525"/>
    </source>
</evidence>
<evidence type="ECO:0000256" key="2">
    <source>
        <dbReference type="ARBA" id="ARBA00011738"/>
    </source>
</evidence>
<dbReference type="InterPro" id="IPR004265">
    <property type="entry name" value="Dirigent"/>
</dbReference>
<dbReference type="GO" id="GO:0009699">
    <property type="term" value="P:phenylpropanoid biosynthetic process"/>
    <property type="evidence" value="ECO:0007669"/>
    <property type="project" value="UniProtKB-ARBA"/>
</dbReference>
<protein>
    <recommendedName>
        <fullName evidence="4">Dirigent protein</fullName>
    </recommendedName>
</protein>
<comment type="subunit">
    <text evidence="2 4">Homodimer.</text>
</comment>
<comment type="subcellular location">
    <subcellularLocation>
        <location evidence="4">Secreted</location>
        <location evidence="4">Extracellular space</location>
        <location evidence="4">Apoplast</location>
    </subcellularLocation>
</comment>
<comment type="similarity">
    <text evidence="1 4">Belongs to the plant dirigent protein family.</text>
</comment>
<keyword evidence="5" id="KW-1185">Reference proteome</keyword>
<evidence type="ECO:0000256" key="1">
    <source>
        <dbReference type="ARBA" id="ARBA00010746"/>
    </source>
</evidence>
<evidence type="ECO:0000313" key="6">
    <source>
        <dbReference type="RefSeq" id="XP_008799043.2"/>
    </source>
</evidence>
<dbReference type="KEGG" id="pda:103713793"/>
<dbReference type="InterPro" id="IPR044859">
    <property type="entry name" value="Allene_oxi_cyc_Dirigent"/>
</dbReference>
<feature type="chain" id="PRO_5034744849" description="Dirigent protein" evidence="4">
    <location>
        <begin position="29"/>
        <end position="186"/>
    </location>
</feature>
<comment type="function">
    <text evidence="4">Dirigent proteins impart stereoselectivity on the phenoxy radical-coupling reaction, yielding optically active lignans from two molecules of coniferyl alcohol in the biosynthesis of lignans, flavonolignans, and alkaloids and thus plays a central role in plant secondary metabolism.</text>
</comment>
<feature type="signal peptide" evidence="4">
    <location>
        <begin position="1"/>
        <end position="28"/>
    </location>
</feature>
<keyword evidence="4" id="KW-0732">Signal</keyword>
<organism evidence="5 6">
    <name type="scientific">Phoenix dactylifera</name>
    <name type="common">Date palm</name>
    <dbReference type="NCBI Taxonomy" id="42345"/>
    <lineage>
        <taxon>Eukaryota</taxon>
        <taxon>Viridiplantae</taxon>
        <taxon>Streptophyta</taxon>
        <taxon>Embryophyta</taxon>
        <taxon>Tracheophyta</taxon>
        <taxon>Spermatophyta</taxon>
        <taxon>Magnoliopsida</taxon>
        <taxon>Liliopsida</taxon>
        <taxon>Arecaceae</taxon>
        <taxon>Coryphoideae</taxon>
        <taxon>Phoeniceae</taxon>
        <taxon>Phoenix</taxon>
    </lineage>
</organism>
<reference evidence="5" key="1">
    <citation type="journal article" date="2019" name="Nat. Commun.">
        <title>Genome-wide association mapping of date palm fruit traits.</title>
        <authorList>
            <person name="Hazzouri K.M."/>
            <person name="Gros-Balthazard M."/>
            <person name="Flowers J.M."/>
            <person name="Copetti D."/>
            <person name="Lemansour A."/>
            <person name="Lebrun M."/>
            <person name="Masmoudi K."/>
            <person name="Ferrand S."/>
            <person name="Dhar M.I."/>
            <person name="Fresquez Z.A."/>
            <person name="Rosas U."/>
            <person name="Zhang J."/>
            <person name="Talag J."/>
            <person name="Lee S."/>
            <person name="Kudrna D."/>
            <person name="Powell R.F."/>
            <person name="Leitch I.J."/>
            <person name="Krueger R.R."/>
            <person name="Wing R.A."/>
            <person name="Amiri K.M.A."/>
            <person name="Purugganan M.D."/>
        </authorList>
    </citation>
    <scope>NUCLEOTIDE SEQUENCE [LARGE SCALE GENOMIC DNA]</scope>
    <source>
        <strain evidence="5">cv. Khalas</strain>
    </source>
</reference>
<keyword evidence="4" id="KW-0052">Apoplast</keyword>
<accession>A0A8B7CHF8</accession>
<evidence type="ECO:0000313" key="5">
    <source>
        <dbReference type="Proteomes" id="UP000228380"/>
    </source>
</evidence>
<dbReference type="GeneID" id="103713793"/>
<evidence type="ECO:0000256" key="4">
    <source>
        <dbReference type="RuleBase" id="RU363099"/>
    </source>
</evidence>
<reference evidence="6" key="2">
    <citation type="submission" date="2025-08" db="UniProtKB">
        <authorList>
            <consortium name="RefSeq"/>
        </authorList>
    </citation>
    <scope>IDENTIFICATION</scope>
    <source>
        <tissue evidence="6">Young leaves</tissue>
    </source>
</reference>
<dbReference type="OrthoDB" id="1864232at2759"/>
<proteinExistence type="inferred from homology"/>
<dbReference type="AlphaFoldDB" id="A0A8B7CHF8"/>
<keyword evidence="3 4" id="KW-0964">Secreted</keyword>
<dbReference type="Proteomes" id="UP000228380">
    <property type="component" value="Chromosome 1"/>
</dbReference>
<dbReference type="GO" id="GO:0048046">
    <property type="term" value="C:apoplast"/>
    <property type="evidence" value="ECO:0007669"/>
    <property type="project" value="UniProtKB-SubCell"/>
</dbReference>
<gene>
    <name evidence="6" type="primary">LOC103713793</name>
</gene>
<dbReference type="Gene3D" id="2.40.480.10">
    <property type="entry name" value="Allene oxide cyclase-like"/>
    <property type="match status" value="1"/>
</dbReference>
<dbReference type="PANTHER" id="PTHR21495">
    <property type="entry name" value="NUCLEOPORIN-RELATED"/>
    <property type="match status" value="1"/>
</dbReference>
<sequence length="186" mass="20182">MASFSPNFSPSLPIVLLLLLLLLTPSIAEDGFEMGEEIKTHLHFFFHDIVTGPRPTAMRVAESTITNTSPTGFGAVMMMDDPLTEGPEADSKLVGHAQGMYATASLDELGHLLMAMNLAFVDGEFNGSTITVMGRNSVFDDVREMPVVGGSGKFRFARGYALAKTHTLEMLTGNAVVEYDVYVLHH</sequence>
<dbReference type="Pfam" id="PF03018">
    <property type="entry name" value="Dirigent"/>
    <property type="match status" value="1"/>
</dbReference>
<dbReference type="RefSeq" id="XP_008799043.2">
    <property type="nucleotide sequence ID" value="XM_008800821.4"/>
</dbReference>
<name>A0A8B7CHF8_PHODC</name>